<feature type="transmembrane region" description="Helical" evidence="2">
    <location>
        <begin position="12"/>
        <end position="37"/>
    </location>
</feature>
<organism evidence="3 4">
    <name type="scientific">Kitasatospora arboriphila</name>
    <dbReference type="NCBI Taxonomy" id="258052"/>
    <lineage>
        <taxon>Bacteria</taxon>
        <taxon>Bacillati</taxon>
        <taxon>Actinomycetota</taxon>
        <taxon>Actinomycetes</taxon>
        <taxon>Kitasatosporales</taxon>
        <taxon>Streptomycetaceae</taxon>
        <taxon>Kitasatospora</taxon>
    </lineage>
</organism>
<keyword evidence="1" id="KW-0378">Hydrolase</keyword>
<accession>A0ABN1TE10</accession>
<gene>
    <name evidence="3" type="ORF">GCM10009663_18790</name>
</gene>
<name>A0ABN1TE10_9ACTN</name>
<evidence type="ECO:0000313" key="3">
    <source>
        <dbReference type="EMBL" id="GAA1077283.1"/>
    </source>
</evidence>
<evidence type="ECO:0000256" key="1">
    <source>
        <dbReference type="ARBA" id="ARBA00022801"/>
    </source>
</evidence>
<dbReference type="CDD" id="cd05830">
    <property type="entry name" value="Sortase_E"/>
    <property type="match status" value="1"/>
</dbReference>
<dbReference type="InterPro" id="IPR053465">
    <property type="entry name" value="Sortase_Class_E"/>
</dbReference>
<dbReference type="EMBL" id="BAAALD010000012">
    <property type="protein sequence ID" value="GAA1077283.1"/>
    <property type="molecule type" value="Genomic_DNA"/>
</dbReference>
<evidence type="ECO:0000313" key="4">
    <source>
        <dbReference type="Proteomes" id="UP001499987"/>
    </source>
</evidence>
<proteinExistence type="predicted"/>
<dbReference type="Pfam" id="PF04203">
    <property type="entry name" value="Sortase"/>
    <property type="match status" value="1"/>
</dbReference>
<reference evidence="3 4" key="1">
    <citation type="journal article" date="2019" name="Int. J. Syst. Evol. Microbiol.">
        <title>The Global Catalogue of Microorganisms (GCM) 10K type strain sequencing project: providing services to taxonomists for standard genome sequencing and annotation.</title>
        <authorList>
            <consortium name="The Broad Institute Genomics Platform"/>
            <consortium name="The Broad Institute Genome Sequencing Center for Infectious Disease"/>
            <person name="Wu L."/>
            <person name="Ma J."/>
        </authorList>
    </citation>
    <scope>NUCLEOTIDE SEQUENCE [LARGE SCALE GENOMIC DNA]</scope>
    <source>
        <strain evidence="3 4">JCM 13002</strain>
    </source>
</reference>
<dbReference type="SUPFAM" id="SSF63817">
    <property type="entry name" value="Sortase"/>
    <property type="match status" value="1"/>
</dbReference>
<dbReference type="InterPro" id="IPR005754">
    <property type="entry name" value="Sortase"/>
</dbReference>
<dbReference type="NCBIfam" id="NF033747">
    <property type="entry name" value="class_E_sortase"/>
    <property type="match status" value="1"/>
</dbReference>
<keyword evidence="2" id="KW-0472">Membrane</keyword>
<evidence type="ECO:0000256" key="2">
    <source>
        <dbReference type="SAM" id="Phobius"/>
    </source>
</evidence>
<protein>
    <submittedName>
        <fullName evidence="3">Class E sortase</fullName>
    </submittedName>
</protein>
<keyword evidence="4" id="KW-1185">Reference proteome</keyword>
<keyword evidence="2" id="KW-0812">Transmembrane</keyword>
<dbReference type="Proteomes" id="UP001499987">
    <property type="component" value="Unassembled WGS sequence"/>
</dbReference>
<dbReference type="InterPro" id="IPR023365">
    <property type="entry name" value="Sortase_dom-sf"/>
</dbReference>
<dbReference type="InterPro" id="IPR042003">
    <property type="entry name" value="Sortase_E"/>
</dbReference>
<sequence>MSPVSVGRRIRAAVGAAGELMITLGAVIALFAVYSVWWTDLVADRQTAQQAARLRAGWSAPPPAGGRARSAGAVGFLHVPALGRGNEVLIRAGTGADVLDTGVAGLYEAPYRSAMPWDPVGNVTLAAHRDGHGARFHDLDRLGPGDPVVIETDDHWYVYRVDGVLPQTSPDDTGVIAPVPERSPYTRPGRYLTLTTCTPVYTSLYRLVVWGSLQRVEPVDARRTPPPELTA</sequence>
<comment type="caution">
    <text evidence="3">The sequence shown here is derived from an EMBL/GenBank/DDBJ whole genome shotgun (WGS) entry which is preliminary data.</text>
</comment>
<keyword evidence="2" id="KW-1133">Transmembrane helix</keyword>
<dbReference type="Gene3D" id="2.40.260.10">
    <property type="entry name" value="Sortase"/>
    <property type="match status" value="1"/>
</dbReference>
<dbReference type="RefSeq" id="WP_344623030.1">
    <property type="nucleotide sequence ID" value="NZ_BAAALD010000012.1"/>
</dbReference>